<evidence type="ECO:0000313" key="2">
    <source>
        <dbReference type="EMBL" id="KAJ7199265.1"/>
    </source>
</evidence>
<accession>A0AAD6V062</accession>
<proteinExistence type="predicted"/>
<gene>
    <name evidence="2" type="ORF">GGX14DRAFT_662569</name>
</gene>
<reference evidence="2" key="1">
    <citation type="submission" date="2023-03" db="EMBL/GenBank/DDBJ databases">
        <title>Massive genome expansion in bonnet fungi (Mycena s.s.) driven by repeated elements and novel gene families across ecological guilds.</title>
        <authorList>
            <consortium name="Lawrence Berkeley National Laboratory"/>
            <person name="Harder C.B."/>
            <person name="Miyauchi S."/>
            <person name="Viragh M."/>
            <person name="Kuo A."/>
            <person name="Thoen E."/>
            <person name="Andreopoulos B."/>
            <person name="Lu D."/>
            <person name="Skrede I."/>
            <person name="Drula E."/>
            <person name="Henrissat B."/>
            <person name="Morin E."/>
            <person name="Kohler A."/>
            <person name="Barry K."/>
            <person name="LaButti K."/>
            <person name="Morin E."/>
            <person name="Salamov A."/>
            <person name="Lipzen A."/>
            <person name="Mereny Z."/>
            <person name="Hegedus B."/>
            <person name="Baldrian P."/>
            <person name="Stursova M."/>
            <person name="Weitz H."/>
            <person name="Taylor A."/>
            <person name="Grigoriev I.V."/>
            <person name="Nagy L.G."/>
            <person name="Martin F."/>
            <person name="Kauserud H."/>
        </authorList>
    </citation>
    <scope>NUCLEOTIDE SEQUENCE</scope>
    <source>
        <strain evidence="2">9144</strain>
    </source>
</reference>
<dbReference type="AlphaFoldDB" id="A0AAD6V062"/>
<sequence>MRAGVRRAPLAHRVDGKVKGSKITRTHVAQPKPRDDVLRAPRIPEPPRRARSAIGTTPSGALACVKAAEGGAGVYNISLRSGIPASACCTVLVFCKNYLLANAEWKDGRHTRDHGRQACVTCGLRWGALPVDTHYAGLARQGAKLRALRTRRGVSRAC</sequence>
<dbReference type="Proteomes" id="UP001219525">
    <property type="component" value="Unassembled WGS sequence"/>
</dbReference>
<organism evidence="2 3">
    <name type="scientific">Mycena pura</name>
    <dbReference type="NCBI Taxonomy" id="153505"/>
    <lineage>
        <taxon>Eukaryota</taxon>
        <taxon>Fungi</taxon>
        <taxon>Dikarya</taxon>
        <taxon>Basidiomycota</taxon>
        <taxon>Agaricomycotina</taxon>
        <taxon>Agaricomycetes</taxon>
        <taxon>Agaricomycetidae</taxon>
        <taxon>Agaricales</taxon>
        <taxon>Marasmiineae</taxon>
        <taxon>Mycenaceae</taxon>
        <taxon>Mycena</taxon>
    </lineage>
</organism>
<evidence type="ECO:0000313" key="3">
    <source>
        <dbReference type="Proteomes" id="UP001219525"/>
    </source>
</evidence>
<protein>
    <submittedName>
        <fullName evidence="2">Uncharacterized protein</fullName>
    </submittedName>
</protein>
<evidence type="ECO:0000256" key="1">
    <source>
        <dbReference type="SAM" id="MobiDB-lite"/>
    </source>
</evidence>
<keyword evidence="3" id="KW-1185">Reference proteome</keyword>
<dbReference type="EMBL" id="JARJCW010000069">
    <property type="protein sequence ID" value="KAJ7199265.1"/>
    <property type="molecule type" value="Genomic_DNA"/>
</dbReference>
<name>A0AAD6V062_9AGAR</name>
<feature type="region of interest" description="Disordered" evidence="1">
    <location>
        <begin position="29"/>
        <end position="54"/>
    </location>
</feature>
<comment type="caution">
    <text evidence="2">The sequence shown here is derived from an EMBL/GenBank/DDBJ whole genome shotgun (WGS) entry which is preliminary data.</text>
</comment>